<dbReference type="EMBL" id="LBZW01000038">
    <property type="protein sequence ID" value="KKR78413.1"/>
    <property type="molecule type" value="Genomic_DNA"/>
</dbReference>
<comment type="caution">
    <text evidence="1">The sequence shown here is derived from an EMBL/GenBank/DDBJ whole genome shotgun (WGS) entry which is preliminary data.</text>
</comment>
<name>A0A0G0TN40_9BACT</name>
<proteinExistence type="predicted"/>
<organism evidence="1 2">
    <name type="scientific">Candidatus Nomurabacteria bacterium GW2011_GWA2_40_9</name>
    <dbReference type="NCBI Taxonomy" id="1618734"/>
    <lineage>
        <taxon>Bacteria</taxon>
        <taxon>Candidatus Nomuraibacteriota</taxon>
    </lineage>
</organism>
<gene>
    <name evidence="1" type="ORF">UU24_C0038G0002</name>
</gene>
<sequence>MRGSDISKYTRYYIQKLEEKLQRRIMEILNCKLPKEILEEHRKRKKKL</sequence>
<accession>A0A0G0TN40</accession>
<dbReference type="Proteomes" id="UP000034749">
    <property type="component" value="Unassembled WGS sequence"/>
</dbReference>
<protein>
    <submittedName>
        <fullName evidence="1">Uncharacterized protein</fullName>
    </submittedName>
</protein>
<evidence type="ECO:0000313" key="2">
    <source>
        <dbReference type="Proteomes" id="UP000034749"/>
    </source>
</evidence>
<reference evidence="1 2" key="1">
    <citation type="journal article" date="2015" name="Nature">
        <title>rRNA introns, odd ribosomes, and small enigmatic genomes across a large radiation of phyla.</title>
        <authorList>
            <person name="Brown C.T."/>
            <person name="Hug L.A."/>
            <person name="Thomas B.C."/>
            <person name="Sharon I."/>
            <person name="Castelle C.J."/>
            <person name="Singh A."/>
            <person name="Wilkins M.J."/>
            <person name="Williams K.H."/>
            <person name="Banfield J.F."/>
        </authorList>
    </citation>
    <scope>NUCLEOTIDE SEQUENCE [LARGE SCALE GENOMIC DNA]</scope>
</reference>
<evidence type="ECO:0000313" key="1">
    <source>
        <dbReference type="EMBL" id="KKR78413.1"/>
    </source>
</evidence>
<dbReference type="AlphaFoldDB" id="A0A0G0TN40"/>